<protein>
    <recommendedName>
        <fullName evidence="4">DUF2927 domain-containing protein</fullName>
    </recommendedName>
</protein>
<gene>
    <name evidence="2" type="ORF">F3168_11740</name>
</gene>
<evidence type="ECO:0000313" key="2">
    <source>
        <dbReference type="EMBL" id="MQT17929.1"/>
    </source>
</evidence>
<dbReference type="RefSeq" id="WP_152578396.1">
    <property type="nucleotide sequence ID" value="NZ_JAATJI010000001.1"/>
</dbReference>
<dbReference type="AlphaFoldDB" id="A0A7C9GWE4"/>
<keyword evidence="3" id="KW-1185">Reference proteome</keyword>
<evidence type="ECO:0000313" key="3">
    <source>
        <dbReference type="Proteomes" id="UP000481327"/>
    </source>
</evidence>
<reference evidence="2 3" key="1">
    <citation type="submission" date="2019-09" db="EMBL/GenBank/DDBJ databases">
        <title>Polymorphobacter sp. isolated from a lake in China.</title>
        <authorList>
            <person name="Liu Z."/>
        </authorList>
    </citation>
    <scope>NUCLEOTIDE SEQUENCE [LARGE SCALE GENOMIC DNA]</scope>
    <source>
        <strain evidence="2 3">D40P</strain>
    </source>
</reference>
<dbReference type="OrthoDB" id="7218943at2"/>
<sequence>MTWVALALALTAAAPASDTITVTADRLAPEAIEPAARAYVRNVLPTPVHGQYGRWADPVCIRVAGVDDALAARVTRRISAVATEAAVKLAKPGCKPNLEIVFTEDAATTTRVITARQPRQIARLDADQRATLRGATLPVRWWHGYELRDRDGQRASANGSAALMSALSDGGVPLSSALPVGPDAVMTDSRSSSLIDTNTAVWVTSGVVVIDVTLATGKPLDAVADYAALAALAPMQLPPPAPGVPSILALFSNPARATETLSGWDRAWLAALYRIPMNRKGEGQRGEMAKRLADAMTE</sequence>
<comment type="caution">
    <text evidence="2">The sequence shown here is derived from an EMBL/GenBank/DDBJ whole genome shotgun (WGS) entry which is preliminary data.</text>
</comment>
<accession>A0A7C9GWE4</accession>
<dbReference type="EMBL" id="WIOL01000004">
    <property type="protein sequence ID" value="MQT17929.1"/>
    <property type="molecule type" value="Genomic_DNA"/>
</dbReference>
<feature type="signal peptide" evidence="1">
    <location>
        <begin position="1"/>
        <end position="16"/>
    </location>
</feature>
<evidence type="ECO:0008006" key="4">
    <source>
        <dbReference type="Google" id="ProtNLM"/>
    </source>
</evidence>
<proteinExistence type="predicted"/>
<evidence type="ECO:0000256" key="1">
    <source>
        <dbReference type="SAM" id="SignalP"/>
    </source>
</evidence>
<organism evidence="2 3">
    <name type="scientific">Sandarakinorhabdus fusca</name>
    <dbReference type="NCBI Taxonomy" id="1439888"/>
    <lineage>
        <taxon>Bacteria</taxon>
        <taxon>Pseudomonadati</taxon>
        <taxon>Pseudomonadota</taxon>
        <taxon>Alphaproteobacteria</taxon>
        <taxon>Sphingomonadales</taxon>
        <taxon>Sphingosinicellaceae</taxon>
        <taxon>Sandarakinorhabdus</taxon>
    </lineage>
</organism>
<name>A0A7C9GWE4_9SPHN</name>
<feature type="chain" id="PRO_5028868981" description="DUF2927 domain-containing protein" evidence="1">
    <location>
        <begin position="17"/>
        <end position="298"/>
    </location>
</feature>
<keyword evidence="1" id="KW-0732">Signal</keyword>
<dbReference type="Proteomes" id="UP000481327">
    <property type="component" value="Unassembled WGS sequence"/>
</dbReference>